<dbReference type="InterPro" id="IPR023210">
    <property type="entry name" value="NADP_OxRdtase_dom"/>
</dbReference>
<dbReference type="Gene3D" id="3.20.20.100">
    <property type="entry name" value="NADP-dependent oxidoreductase domain"/>
    <property type="match status" value="1"/>
</dbReference>
<feature type="domain" description="NADP-dependent oxidoreductase" evidence="2">
    <location>
        <begin position="20"/>
        <end position="316"/>
    </location>
</feature>
<dbReference type="GO" id="GO:0005737">
    <property type="term" value="C:cytoplasm"/>
    <property type="evidence" value="ECO:0007669"/>
    <property type="project" value="TreeGrafter"/>
</dbReference>
<organism evidence="3 4">
    <name type="scientific">Cladophialophora chaetospira</name>
    <dbReference type="NCBI Taxonomy" id="386627"/>
    <lineage>
        <taxon>Eukaryota</taxon>
        <taxon>Fungi</taxon>
        <taxon>Dikarya</taxon>
        <taxon>Ascomycota</taxon>
        <taxon>Pezizomycotina</taxon>
        <taxon>Eurotiomycetes</taxon>
        <taxon>Chaetothyriomycetidae</taxon>
        <taxon>Chaetothyriales</taxon>
        <taxon>Herpotrichiellaceae</taxon>
        <taxon>Cladophialophora</taxon>
    </lineage>
</organism>
<dbReference type="InterPro" id="IPR036812">
    <property type="entry name" value="NAD(P)_OxRdtase_dom_sf"/>
</dbReference>
<dbReference type="InterPro" id="IPR050791">
    <property type="entry name" value="Aldo-Keto_reductase"/>
</dbReference>
<comment type="caution">
    <text evidence="3">The sequence shown here is derived from an EMBL/GenBank/DDBJ whole genome shotgun (WGS) entry which is preliminary data.</text>
</comment>
<dbReference type="GO" id="GO:0016491">
    <property type="term" value="F:oxidoreductase activity"/>
    <property type="evidence" value="ECO:0007669"/>
    <property type="project" value="UniProtKB-KW"/>
</dbReference>
<name>A0AA38X0T0_9EURO</name>
<dbReference type="AlphaFoldDB" id="A0AA38X0T0"/>
<dbReference type="EMBL" id="JAPDRK010000018">
    <property type="protein sequence ID" value="KAJ9604698.1"/>
    <property type="molecule type" value="Genomic_DNA"/>
</dbReference>
<dbReference type="Pfam" id="PF00248">
    <property type="entry name" value="Aldo_ket_red"/>
    <property type="match status" value="1"/>
</dbReference>
<reference evidence="3" key="1">
    <citation type="submission" date="2022-10" db="EMBL/GenBank/DDBJ databases">
        <title>Culturing micro-colonial fungi from biological soil crusts in the Mojave desert and describing Neophaeococcomyces mojavensis, and introducing the new genera and species Taxawa tesnikishii.</title>
        <authorList>
            <person name="Kurbessoian T."/>
            <person name="Stajich J.E."/>
        </authorList>
    </citation>
    <scope>NUCLEOTIDE SEQUENCE</scope>
    <source>
        <strain evidence="3">TK_41</strain>
    </source>
</reference>
<gene>
    <name evidence="3" type="ORF">H2200_010812</name>
</gene>
<sequence>MAPNLPTRQLGKDGPQVTALGFGLMGLSIFYGKKLPDDQRFAFLDHVLASGETFWDSSDVYGDSEDLLGEWFKKTGNRSKVFLCSKFANVRLPDGKSKVINDPEYIRSACAKSHKRLGLEAGDAIDLYYCHRIDPKQPIEITVRTMAELKKEGKIRYLGLSECSAETLRRACKVHHIAAVQVEYSPFSMDIEHNDLVNACRELGVAIVAYSPFSRGFLTGTIKSHDDFEPDDRRRAMPRYSKENFPKNIELVNAITELAKKKNATPGQLTLAWLMAQGDDIIPIPGTTKVKNFEENMGSLQIKLSKEEEQEIRKKVEATEITGDRYPDYMMGHLYVDTVPLKE</sequence>
<dbReference type="PANTHER" id="PTHR43625">
    <property type="entry name" value="AFLATOXIN B1 ALDEHYDE REDUCTASE"/>
    <property type="match status" value="1"/>
</dbReference>
<keyword evidence="1" id="KW-0560">Oxidoreductase</keyword>
<evidence type="ECO:0000259" key="2">
    <source>
        <dbReference type="Pfam" id="PF00248"/>
    </source>
</evidence>
<dbReference type="PANTHER" id="PTHR43625:SF40">
    <property type="entry name" value="ALDO-KETO REDUCTASE YAKC [NADP(+)]"/>
    <property type="match status" value="1"/>
</dbReference>
<proteinExistence type="predicted"/>
<evidence type="ECO:0000313" key="3">
    <source>
        <dbReference type="EMBL" id="KAJ9604698.1"/>
    </source>
</evidence>
<accession>A0AA38X0T0</accession>
<dbReference type="Proteomes" id="UP001172673">
    <property type="component" value="Unassembled WGS sequence"/>
</dbReference>
<keyword evidence="4" id="KW-1185">Reference proteome</keyword>
<evidence type="ECO:0000256" key="1">
    <source>
        <dbReference type="ARBA" id="ARBA00023002"/>
    </source>
</evidence>
<dbReference type="SUPFAM" id="SSF51430">
    <property type="entry name" value="NAD(P)-linked oxidoreductase"/>
    <property type="match status" value="1"/>
</dbReference>
<protein>
    <recommendedName>
        <fullName evidence="2">NADP-dependent oxidoreductase domain-containing protein</fullName>
    </recommendedName>
</protein>
<evidence type="ECO:0000313" key="4">
    <source>
        <dbReference type="Proteomes" id="UP001172673"/>
    </source>
</evidence>